<organism evidence="2 3">
    <name type="scientific">Laccaria amethystina LaAM-08-1</name>
    <dbReference type="NCBI Taxonomy" id="1095629"/>
    <lineage>
        <taxon>Eukaryota</taxon>
        <taxon>Fungi</taxon>
        <taxon>Dikarya</taxon>
        <taxon>Basidiomycota</taxon>
        <taxon>Agaricomycotina</taxon>
        <taxon>Agaricomycetes</taxon>
        <taxon>Agaricomycetidae</taxon>
        <taxon>Agaricales</taxon>
        <taxon>Agaricineae</taxon>
        <taxon>Hydnangiaceae</taxon>
        <taxon>Laccaria</taxon>
    </lineage>
</organism>
<protein>
    <submittedName>
        <fullName evidence="2">Uncharacterized protein</fullName>
    </submittedName>
</protein>
<gene>
    <name evidence="2" type="ORF">K443DRAFT_132465</name>
</gene>
<accession>A0A0C9WRB5</accession>
<evidence type="ECO:0000313" key="3">
    <source>
        <dbReference type="Proteomes" id="UP000054477"/>
    </source>
</evidence>
<reference evidence="3" key="2">
    <citation type="submission" date="2015-01" db="EMBL/GenBank/DDBJ databases">
        <title>Evolutionary Origins and Diversification of the Mycorrhizal Mutualists.</title>
        <authorList>
            <consortium name="DOE Joint Genome Institute"/>
            <consortium name="Mycorrhizal Genomics Consortium"/>
            <person name="Kohler A."/>
            <person name="Kuo A."/>
            <person name="Nagy L.G."/>
            <person name="Floudas D."/>
            <person name="Copeland A."/>
            <person name="Barry K.W."/>
            <person name="Cichocki N."/>
            <person name="Veneault-Fourrey C."/>
            <person name="LaButti K."/>
            <person name="Lindquist E.A."/>
            <person name="Lipzen A."/>
            <person name="Lundell T."/>
            <person name="Morin E."/>
            <person name="Murat C."/>
            <person name="Riley R."/>
            <person name="Ohm R."/>
            <person name="Sun H."/>
            <person name="Tunlid A."/>
            <person name="Henrissat B."/>
            <person name="Grigoriev I.V."/>
            <person name="Hibbett D.S."/>
            <person name="Martin F."/>
        </authorList>
    </citation>
    <scope>NUCLEOTIDE SEQUENCE [LARGE SCALE GENOMIC DNA]</scope>
    <source>
        <strain evidence="3">LaAM-08-1</strain>
    </source>
</reference>
<sequence>MLYPQHDRVSQDYPDLPAKEKKLAGSVSVARVRPRTSKGITDLLLPQTSRKPAWLFSRLRSRSLSELTRQITPPTKNGHAPPPIKS</sequence>
<proteinExistence type="predicted"/>
<keyword evidence="3" id="KW-1185">Reference proteome</keyword>
<feature type="region of interest" description="Disordered" evidence="1">
    <location>
        <begin position="66"/>
        <end position="86"/>
    </location>
</feature>
<dbReference type="HOGENOM" id="CLU_174256_0_0_1"/>
<evidence type="ECO:0000313" key="2">
    <source>
        <dbReference type="EMBL" id="KIK01045.1"/>
    </source>
</evidence>
<name>A0A0C9WRB5_9AGAR</name>
<dbReference type="EMBL" id="KN838613">
    <property type="protein sequence ID" value="KIK01045.1"/>
    <property type="molecule type" value="Genomic_DNA"/>
</dbReference>
<dbReference type="Proteomes" id="UP000054477">
    <property type="component" value="Unassembled WGS sequence"/>
</dbReference>
<dbReference type="OrthoDB" id="2848967at2759"/>
<dbReference type="AlphaFoldDB" id="A0A0C9WRB5"/>
<evidence type="ECO:0000256" key="1">
    <source>
        <dbReference type="SAM" id="MobiDB-lite"/>
    </source>
</evidence>
<reference evidence="2 3" key="1">
    <citation type="submission" date="2014-04" db="EMBL/GenBank/DDBJ databases">
        <authorList>
            <consortium name="DOE Joint Genome Institute"/>
            <person name="Kuo A."/>
            <person name="Kohler A."/>
            <person name="Nagy L.G."/>
            <person name="Floudas D."/>
            <person name="Copeland A."/>
            <person name="Barry K.W."/>
            <person name="Cichocki N."/>
            <person name="Veneault-Fourrey C."/>
            <person name="LaButti K."/>
            <person name="Lindquist E.A."/>
            <person name="Lipzen A."/>
            <person name="Lundell T."/>
            <person name="Morin E."/>
            <person name="Murat C."/>
            <person name="Sun H."/>
            <person name="Tunlid A."/>
            <person name="Henrissat B."/>
            <person name="Grigoriev I.V."/>
            <person name="Hibbett D.S."/>
            <person name="Martin F."/>
            <person name="Nordberg H.P."/>
            <person name="Cantor M.N."/>
            <person name="Hua S.X."/>
        </authorList>
    </citation>
    <scope>NUCLEOTIDE SEQUENCE [LARGE SCALE GENOMIC DNA]</scope>
    <source>
        <strain evidence="2 3">LaAM-08-1</strain>
    </source>
</reference>